<evidence type="ECO:0000256" key="4">
    <source>
        <dbReference type="ARBA" id="ARBA00023284"/>
    </source>
</evidence>
<keyword evidence="3" id="KW-1015">Disulfide bond</keyword>
<organism evidence="6 7">
    <name type="scientific">Sinomicrobium pectinilyticum</name>
    <dbReference type="NCBI Taxonomy" id="1084421"/>
    <lineage>
        <taxon>Bacteria</taxon>
        <taxon>Pseudomonadati</taxon>
        <taxon>Bacteroidota</taxon>
        <taxon>Flavobacteriia</taxon>
        <taxon>Flavobacteriales</taxon>
        <taxon>Flavobacteriaceae</taxon>
        <taxon>Sinomicrobium</taxon>
    </lineage>
</organism>
<dbReference type="CDD" id="cd02966">
    <property type="entry name" value="TlpA_like_family"/>
    <property type="match status" value="1"/>
</dbReference>
<evidence type="ECO:0000256" key="2">
    <source>
        <dbReference type="ARBA" id="ARBA00022748"/>
    </source>
</evidence>
<feature type="domain" description="Thioredoxin" evidence="5">
    <location>
        <begin position="314"/>
        <end position="459"/>
    </location>
</feature>
<dbReference type="GO" id="GO:0016209">
    <property type="term" value="F:antioxidant activity"/>
    <property type="evidence" value="ECO:0007669"/>
    <property type="project" value="InterPro"/>
</dbReference>
<dbReference type="PANTHER" id="PTHR42852">
    <property type="entry name" value="THIOL:DISULFIDE INTERCHANGE PROTEIN DSBE"/>
    <property type="match status" value="1"/>
</dbReference>
<name>A0A3N0E1F8_SINP1</name>
<dbReference type="GO" id="GO:0030313">
    <property type="term" value="C:cell envelope"/>
    <property type="evidence" value="ECO:0007669"/>
    <property type="project" value="UniProtKB-SubCell"/>
</dbReference>
<dbReference type="InterPro" id="IPR017937">
    <property type="entry name" value="Thioredoxin_CS"/>
</dbReference>
<dbReference type="GO" id="GO:0017004">
    <property type="term" value="P:cytochrome complex assembly"/>
    <property type="evidence" value="ECO:0007669"/>
    <property type="project" value="UniProtKB-KW"/>
</dbReference>
<dbReference type="InterPro" id="IPR036249">
    <property type="entry name" value="Thioredoxin-like_sf"/>
</dbReference>
<dbReference type="InterPro" id="IPR050553">
    <property type="entry name" value="Thioredoxin_ResA/DsbE_sf"/>
</dbReference>
<evidence type="ECO:0000313" key="7">
    <source>
        <dbReference type="Proteomes" id="UP000267469"/>
    </source>
</evidence>
<gene>
    <name evidence="6" type="ORF">ED312_18315</name>
</gene>
<evidence type="ECO:0000256" key="1">
    <source>
        <dbReference type="ARBA" id="ARBA00004196"/>
    </source>
</evidence>
<dbReference type="AlphaFoldDB" id="A0A3N0E1F8"/>
<keyword evidence="4" id="KW-0676">Redox-active center</keyword>
<dbReference type="SUPFAM" id="SSF52833">
    <property type="entry name" value="Thioredoxin-like"/>
    <property type="match status" value="1"/>
</dbReference>
<keyword evidence="7" id="KW-1185">Reference proteome</keyword>
<dbReference type="PROSITE" id="PS51352">
    <property type="entry name" value="THIOREDOXIN_2"/>
    <property type="match status" value="1"/>
</dbReference>
<dbReference type="Proteomes" id="UP000267469">
    <property type="component" value="Unassembled WGS sequence"/>
</dbReference>
<dbReference type="Pfam" id="PF00578">
    <property type="entry name" value="AhpC-TSA"/>
    <property type="match status" value="1"/>
</dbReference>
<accession>A0A3N0E1F8</accession>
<comment type="caution">
    <text evidence="6">The sequence shown here is derived from an EMBL/GenBank/DDBJ whole genome shotgun (WGS) entry which is preliminary data.</text>
</comment>
<dbReference type="PROSITE" id="PS51257">
    <property type="entry name" value="PROKAR_LIPOPROTEIN"/>
    <property type="match status" value="1"/>
</dbReference>
<dbReference type="OrthoDB" id="1098640at2"/>
<protein>
    <submittedName>
        <fullName evidence="6">TlpA family protein disulfide reductase</fullName>
    </submittedName>
</protein>
<dbReference type="EMBL" id="RJTM01000122">
    <property type="protein sequence ID" value="RNL81689.1"/>
    <property type="molecule type" value="Genomic_DNA"/>
</dbReference>
<dbReference type="Gene3D" id="3.40.30.10">
    <property type="entry name" value="Glutaredoxin"/>
    <property type="match status" value="1"/>
</dbReference>
<reference evidence="6 7" key="1">
    <citation type="submission" date="2018-10" db="EMBL/GenBank/DDBJ databases">
        <title>Sinomicrobium pectinilyticum sp. nov., a pectinase-producing bacterium isolated from alkaline and saline soil, and emended description of the genus Sinomicrobium.</title>
        <authorList>
            <person name="Cheng B."/>
            <person name="Li C."/>
            <person name="Lai Q."/>
            <person name="Du M."/>
            <person name="Shao Z."/>
            <person name="Xu P."/>
            <person name="Yang C."/>
        </authorList>
    </citation>
    <scope>NUCLEOTIDE SEQUENCE [LARGE SCALE GENOMIC DNA]</scope>
    <source>
        <strain evidence="6 7">5DNS001</strain>
    </source>
</reference>
<dbReference type="InterPro" id="IPR013766">
    <property type="entry name" value="Thioredoxin_domain"/>
</dbReference>
<sequence>MPRALFTIATTVILFSCQHERPEGIIINSVTGNTQIDSLYISSEVPAEESKYLAVVSPGDKDIHINSSAEHPVAVRISTKDGKKNYHILLMPGKELDIIIEKDSTLHTNNLSDSLLNYITSSTLPFLNDNLNILMGKNTPKDTVVKILDEFRLKRDSIINIYTDKITKEETGLIKLHNSVRINNFLLYYGLVFNDIDPGDAIFDFTERIDHNDPFFKEYHNLALLKLMRGYLATKDSLESIESFLDYVNNITVNKELRDWYKVCYVRELIEHSGPWRKYQDKFSVSVLKDILQKEKSNMFYDDLREISEPYLLTRNGEMAYDFEAEQINGEKIKLSDFKGSIVFIDVWTTWCGPCKKQRPEVMALAGKYKDNPEVKVLMISVDNLKKAWDDYTRKQPGDFGTELYAEGGFQGDFGYNYNIHYVPRYMVIDKDGTIINSHLEKASDAIDVIEALVSENQT</sequence>
<keyword evidence="2" id="KW-0201">Cytochrome c-type biogenesis</keyword>
<dbReference type="PANTHER" id="PTHR42852:SF6">
    <property type="entry name" value="THIOL:DISULFIDE INTERCHANGE PROTEIN DSBE"/>
    <property type="match status" value="1"/>
</dbReference>
<comment type="subcellular location">
    <subcellularLocation>
        <location evidence="1">Cell envelope</location>
    </subcellularLocation>
</comment>
<evidence type="ECO:0000313" key="6">
    <source>
        <dbReference type="EMBL" id="RNL81689.1"/>
    </source>
</evidence>
<dbReference type="PROSITE" id="PS00194">
    <property type="entry name" value="THIOREDOXIN_1"/>
    <property type="match status" value="1"/>
</dbReference>
<dbReference type="GO" id="GO:0016491">
    <property type="term" value="F:oxidoreductase activity"/>
    <property type="evidence" value="ECO:0007669"/>
    <property type="project" value="InterPro"/>
</dbReference>
<evidence type="ECO:0000256" key="3">
    <source>
        <dbReference type="ARBA" id="ARBA00023157"/>
    </source>
</evidence>
<dbReference type="RefSeq" id="WP_123217480.1">
    <property type="nucleotide sequence ID" value="NZ_RJTM01000122.1"/>
</dbReference>
<proteinExistence type="predicted"/>
<evidence type="ECO:0000259" key="5">
    <source>
        <dbReference type="PROSITE" id="PS51352"/>
    </source>
</evidence>
<dbReference type="InterPro" id="IPR000866">
    <property type="entry name" value="AhpC/TSA"/>
</dbReference>